<keyword evidence="5 7" id="KW-1133">Transmembrane helix</keyword>
<comment type="similarity">
    <text evidence="1 7">Belongs to the Lgt family.</text>
</comment>
<dbReference type="Proteomes" id="UP000216998">
    <property type="component" value="Unassembled WGS sequence"/>
</dbReference>
<evidence type="ECO:0000256" key="5">
    <source>
        <dbReference type="ARBA" id="ARBA00022989"/>
    </source>
</evidence>
<feature type="transmembrane region" description="Helical" evidence="7">
    <location>
        <begin position="178"/>
        <end position="196"/>
    </location>
</feature>
<dbReference type="AlphaFoldDB" id="A0A255Z778"/>
<dbReference type="Pfam" id="PF01790">
    <property type="entry name" value="LGT"/>
    <property type="match status" value="1"/>
</dbReference>
<dbReference type="PANTHER" id="PTHR30589">
    <property type="entry name" value="PROLIPOPROTEIN DIACYLGLYCERYL TRANSFERASE"/>
    <property type="match status" value="1"/>
</dbReference>
<proteinExistence type="inferred from homology"/>
<feature type="transmembrane region" description="Helical" evidence="7">
    <location>
        <begin position="56"/>
        <end position="79"/>
    </location>
</feature>
<comment type="pathway">
    <text evidence="7">Protein modification; lipoprotein biosynthesis (diacylglyceryl transfer).</text>
</comment>
<dbReference type="GO" id="GO:0008961">
    <property type="term" value="F:phosphatidylglycerol-prolipoprotein diacylglyceryl transferase activity"/>
    <property type="evidence" value="ECO:0007669"/>
    <property type="project" value="UniProtKB-UniRule"/>
</dbReference>
<keyword evidence="3 7" id="KW-0808">Transferase</keyword>
<gene>
    <name evidence="7" type="primary">lgt</name>
    <name evidence="8" type="ORF">CHU95_01800</name>
</gene>
<evidence type="ECO:0000256" key="7">
    <source>
        <dbReference type="HAMAP-Rule" id="MF_01147"/>
    </source>
</evidence>
<dbReference type="PROSITE" id="PS01311">
    <property type="entry name" value="LGT"/>
    <property type="match status" value="1"/>
</dbReference>
<comment type="function">
    <text evidence="7">Catalyzes the transfer of the diacylglyceryl group from phosphatidylglycerol to the sulfhydryl group of the N-terminal cysteine of a prolipoprotein, the first step in the formation of mature lipoproteins.</text>
</comment>
<feature type="transmembrane region" description="Helical" evidence="7">
    <location>
        <begin position="233"/>
        <end position="259"/>
    </location>
</feature>
<feature type="transmembrane region" description="Helical" evidence="7">
    <location>
        <begin position="123"/>
        <end position="144"/>
    </location>
</feature>
<dbReference type="NCBIfam" id="TIGR00544">
    <property type="entry name" value="lgt"/>
    <property type="match status" value="1"/>
</dbReference>
<protein>
    <recommendedName>
        <fullName evidence="7">Phosphatidylglycerol--prolipoprotein diacylglyceryl transferase</fullName>
        <ecNumber evidence="7">2.5.1.145</ecNumber>
    </recommendedName>
</protein>
<evidence type="ECO:0000256" key="2">
    <source>
        <dbReference type="ARBA" id="ARBA00022475"/>
    </source>
</evidence>
<feature type="transmembrane region" description="Helical" evidence="7">
    <location>
        <begin position="24"/>
        <end position="44"/>
    </location>
</feature>
<evidence type="ECO:0000256" key="1">
    <source>
        <dbReference type="ARBA" id="ARBA00007150"/>
    </source>
</evidence>
<feature type="binding site" evidence="7">
    <location>
        <position position="142"/>
    </location>
    <ligand>
        <name>a 1,2-diacyl-sn-glycero-3-phospho-(1'-sn-glycerol)</name>
        <dbReference type="ChEBI" id="CHEBI:64716"/>
    </ligand>
</feature>
<dbReference type="EC" id="2.5.1.145" evidence="7"/>
<reference evidence="8 9" key="1">
    <citation type="submission" date="2017-07" db="EMBL/GenBank/DDBJ databases">
        <title>Niveispirillum cyanobacteriorum sp. nov., isolated from cyanobacterial aggregates in a eutrophic lake.</title>
        <authorList>
            <person name="Cai H."/>
        </authorList>
    </citation>
    <scope>NUCLEOTIDE SEQUENCE [LARGE SCALE GENOMIC DNA]</scope>
    <source>
        <strain evidence="9">TH1-14</strain>
    </source>
</reference>
<keyword evidence="9" id="KW-1185">Reference proteome</keyword>
<dbReference type="InterPro" id="IPR001640">
    <property type="entry name" value="Lgt"/>
</dbReference>
<evidence type="ECO:0000256" key="4">
    <source>
        <dbReference type="ARBA" id="ARBA00022692"/>
    </source>
</evidence>
<dbReference type="EMBL" id="NOXU01000016">
    <property type="protein sequence ID" value="OYQ37271.1"/>
    <property type="molecule type" value="Genomic_DNA"/>
</dbReference>
<keyword evidence="8" id="KW-0449">Lipoprotein</keyword>
<evidence type="ECO:0000313" key="9">
    <source>
        <dbReference type="Proteomes" id="UP000216998"/>
    </source>
</evidence>
<evidence type="ECO:0000256" key="3">
    <source>
        <dbReference type="ARBA" id="ARBA00022679"/>
    </source>
</evidence>
<name>A0A255Z778_9PROT</name>
<accession>A0A255Z778</accession>
<comment type="subcellular location">
    <subcellularLocation>
        <location evidence="7">Cell membrane</location>
        <topology evidence="7">Multi-pass membrane protein</topology>
    </subcellularLocation>
</comment>
<dbReference type="UniPathway" id="UPA00664"/>
<dbReference type="GO" id="GO:0042158">
    <property type="term" value="P:lipoprotein biosynthetic process"/>
    <property type="evidence" value="ECO:0007669"/>
    <property type="project" value="UniProtKB-UniRule"/>
</dbReference>
<keyword evidence="4 7" id="KW-0812">Transmembrane</keyword>
<dbReference type="HAMAP" id="MF_01147">
    <property type="entry name" value="Lgt"/>
    <property type="match status" value="1"/>
</dbReference>
<evidence type="ECO:0000313" key="8">
    <source>
        <dbReference type="EMBL" id="OYQ37271.1"/>
    </source>
</evidence>
<feature type="transmembrane region" description="Helical" evidence="7">
    <location>
        <begin position="208"/>
        <end position="227"/>
    </location>
</feature>
<dbReference type="RefSeq" id="WP_094453141.1">
    <property type="nucleotide sequence ID" value="NZ_NOXU01000016.1"/>
</dbReference>
<evidence type="ECO:0000256" key="6">
    <source>
        <dbReference type="ARBA" id="ARBA00023136"/>
    </source>
</evidence>
<feature type="transmembrane region" description="Helical" evidence="7">
    <location>
        <begin position="99"/>
        <end position="116"/>
    </location>
</feature>
<keyword evidence="2 7" id="KW-1003">Cell membrane</keyword>
<organism evidence="8 9">
    <name type="scientific">Niveispirillum lacus</name>
    <dbReference type="NCBI Taxonomy" id="1981099"/>
    <lineage>
        <taxon>Bacteria</taxon>
        <taxon>Pseudomonadati</taxon>
        <taxon>Pseudomonadota</taxon>
        <taxon>Alphaproteobacteria</taxon>
        <taxon>Rhodospirillales</taxon>
        <taxon>Azospirillaceae</taxon>
        <taxon>Niveispirillum</taxon>
    </lineage>
</organism>
<dbReference type="GO" id="GO:0005886">
    <property type="term" value="C:plasma membrane"/>
    <property type="evidence" value="ECO:0007669"/>
    <property type="project" value="UniProtKB-SubCell"/>
</dbReference>
<sequence>MILAIPFPDLDPVALALGPISIKWYGLAYAVGIAFALWYCVRLARNSGLRPTEDDLGDFVVWAAGGILIGGRLFSILFYNLDTYLQDPLEALRVWHGGMSFHGGLTGVIVAILLFSRRRGFSPFALGDLVACAAPVGLLLGRLANFVNAELWGRPTDVPWAMIFPTDPAGLPRHPSQLYQAALEGVLLFAVIFFLARNPVIRSRTGTLSGIFLIGYAIARMVGEFFRQPDAQLGFLAFGTTMGQLLSVPMLIIGVWMVLRAPFGRPVPAPARAAGK</sequence>
<comment type="caution">
    <text evidence="8">The sequence shown here is derived from an EMBL/GenBank/DDBJ whole genome shotgun (WGS) entry which is preliminary data.</text>
</comment>
<dbReference type="OrthoDB" id="871140at2"/>
<comment type="catalytic activity">
    <reaction evidence="7">
        <text>L-cysteinyl-[prolipoprotein] + a 1,2-diacyl-sn-glycero-3-phospho-(1'-sn-glycerol) = an S-1,2-diacyl-sn-glyceryl-L-cysteinyl-[prolipoprotein] + sn-glycerol 1-phosphate + H(+)</text>
        <dbReference type="Rhea" id="RHEA:56712"/>
        <dbReference type="Rhea" id="RHEA-COMP:14679"/>
        <dbReference type="Rhea" id="RHEA-COMP:14680"/>
        <dbReference type="ChEBI" id="CHEBI:15378"/>
        <dbReference type="ChEBI" id="CHEBI:29950"/>
        <dbReference type="ChEBI" id="CHEBI:57685"/>
        <dbReference type="ChEBI" id="CHEBI:64716"/>
        <dbReference type="ChEBI" id="CHEBI:140658"/>
        <dbReference type="EC" id="2.5.1.145"/>
    </reaction>
</comment>
<keyword evidence="6 7" id="KW-0472">Membrane</keyword>
<dbReference type="PANTHER" id="PTHR30589:SF0">
    <property type="entry name" value="PHOSPHATIDYLGLYCEROL--PROLIPOPROTEIN DIACYLGLYCERYL TRANSFERASE"/>
    <property type="match status" value="1"/>
</dbReference>